<dbReference type="Gene3D" id="3.40.50.620">
    <property type="entry name" value="HUPs"/>
    <property type="match status" value="1"/>
</dbReference>
<protein>
    <recommendedName>
        <fullName evidence="3">asparagine synthase (glutamine-hydrolyzing)</fullName>
        <ecNumber evidence="3">6.3.5.4</ecNumber>
    </recommendedName>
</protein>
<gene>
    <name evidence="9" type="ORF">COO20_05630</name>
</gene>
<feature type="site" description="Important for beta-aspartyl-AMP intermediate formation" evidence="7">
    <location>
        <position position="474"/>
    </location>
</feature>
<dbReference type="Pfam" id="PF13522">
    <property type="entry name" value="GATase_6"/>
    <property type="match status" value="1"/>
</dbReference>
<dbReference type="Proteomes" id="UP000233597">
    <property type="component" value="Unassembled WGS sequence"/>
</dbReference>
<keyword evidence="5" id="KW-0067">ATP-binding</keyword>
<dbReference type="CDD" id="cd01991">
    <property type="entry name" value="Asn_synthase_B_C"/>
    <property type="match status" value="1"/>
</dbReference>
<dbReference type="GO" id="GO:0006529">
    <property type="term" value="P:asparagine biosynthetic process"/>
    <property type="evidence" value="ECO:0007669"/>
    <property type="project" value="InterPro"/>
</dbReference>
<dbReference type="GO" id="GO:0005524">
    <property type="term" value="F:ATP binding"/>
    <property type="evidence" value="ECO:0007669"/>
    <property type="project" value="UniProtKB-KW"/>
</dbReference>
<dbReference type="InterPro" id="IPR051786">
    <property type="entry name" value="ASN_synthetase/amidase"/>
</dbReference>
<evidence type="ECO:0000256" key="1">
    <source>
        <dbReference type="ARBA" id="ARBA00005187"/>
    </source>
</evidence>
<dbReference type="SUPFAM" id="SSF52402">
    <property type="entry name" value="Adenine nucleotide alpha hydrolases-like"/>
    <property type="match status" value="1"/>
</dbReference>
<feature type="domain" description="Glutamine amidotransferase type-2" evidence="8">
    <location>
        <begin position="2"/>
        <end position="301"/>
    </location>
</feature>
<comment type="catalytic activity">
    <reaction evidence="6">
        <text>L-aspartate + L-glutamine + ATP + H2O = L-asparagine + L-glutamate + AMP + diphosphate + H(+)</text>
        <dbReference type="Rhea" id="RHEA:12228"/>
        <dbReference type="ChEBI" id="CHEBI:15377"/>
        <dbReference type="ChEBI" id="CHEBI:15378"/>
        <dbReference type="ChEBI" id="CHEBI:29985"/>
        <dbReference type="ChEBI" id="CHEBI:29991"/>
        <dbReference type="ChEBI" id="CHEBI:30616"/>
        <dbReference type="ChEBI" id="CHEBI:33019"/>
        <dbReference type="ChEBI" id="CHEBI:58048"/>
        <dbReference type="ChEBI" id="CHEBI:58359"/>
        <dbReference type="ChEBI" id="CHEBI:456215"/>
        <dbReference type="EC" id="6.3.5.4"/>
    </reaction>
</comment>
<evidence type="ECO:0000256" key="7">
    <source>
        <dbReference type="PIRSR" id="PIRSR001589-3"/>
    </source>
</evidence>
<evidence type="ECO:0000313" key="10">
    <source>
        <dbReference type="Proteomes" id="UP000233597"/>
    </source>
</evidence>
<dbReference type="OrthoDB" id="9763290at2"/>
<evidence type="ECO:0000256" key="3">
    <source>
        <dbReference type="ARBA" id="ARBA00012737"/>
    </source>
</evidence>
<dbReference type="InterPro" id="IPR001962">
    <property type="entry name" value="Asn_synthase"/>
</dbReference>
<evidence type="ECO:0000256" key="5">
    <source>
        <dbReference type="ARBA" id="ARBA00022840"/>
    </source>
</evidence>
<sequence>MCGLAGTTDPNAKEWVISASASLAHRGPDGDGLWQDRAGGPFAPVASSGDAAATTGRAAGKAAVSYGPILAHRRLATTDLRAVAAQPMPSRDQRFVLIFNGYIAGHRRLQACLNRYQQQAGNSLAARHMQTAEPALDDMGNLAGAAWHTATQVLGVGDDGDISTADTAVLLALLGQALTCCDDDAGNGGASMMDKAASLARTFAKVRGAYAIALWDRHAQDMWLVVDGGGQKPLYVAEREDGHIFFTSELTPLLSAPGIVHQRDDDAFDQALAHLFIPAPKTAYRTIRQLEPGEIMCWHAGRVARFSALVTLPQKTRKTPAPLQIADNQRIAAHNNTNTVSALRAGIYRAVADAMACDRPVACLLSGGMDSAGIAALAARVARRRTQKGDVPTAIVMGFPGLPMDETARARQMALHLDMPLKIVAAPSGGEEILQRLKAAIRAFGGPFSNPAVILAHRLAEAVAETAPVCLTGDGGDEIFGGYRRYRMAAYAQQYLGLPGPIRRFAAGGAGGFAQGWPFATGKAGLHAVAKFLQATAGQEDDVFTTWNNRCVVPGVGQLKAFSLRFVHEATNSAGRSFALGERMMQFDQMVTLPGNQLAISDRMGMAAGVEYRPPLLDQAVRTLAAKIPAREHLQDGGKAMLRAVVEPFVPEGYLRAPKAGFNPPIGIWLRNVWPLLWATQQQAQDRLFSPLAVTKRQQQAIWARAMANEFDAALTVWNLLVWHVWSCEMAADRIN</sequence>
<evidence type="ECO:0000313" key="9">
    <source>
        <dbReference type="EMBL" id="PKR54883.1"/>
    </source>
</evidence>
<dbReference type="SUPFAM" id="SSF56235">
    <property type="entry name" value="N-terminal nucleophile aminohydrolases (Ntn hydrolases)"/>
    <property type="match status" value="1"/>
</dbReference>
<dbReference type="PANTHER" id="PTHR43284">
    <property type="entry name" value="ASPARAGINE SYNTHETASE (GLUTAMINE-HYDROLYZING)"/>
    <property type="match status" value="1"/>
</dbReference>
<name>A0A2N3KWM8_9PROT</name>
<dbReference type="EC" id="6.3.5.4" evidence="3"/>
<evidence type="ECO:0000259" key="8">
    <source>
        <dbReference type="PROSITE" id="PS51278"/>
    </source>
</evidence>
<dbReference type="InterPro" id="IPR014729">
    <property type="entry name" value="Rossmann-like_a/b/a_fold"/>
</dbReference>
<dbReference type="Pfam" id="PF13537">
    <property type="entry name" value="GATase_7"/>
    <property type="match status" value="1"/>
</dbReference>
<dbReference type="InterPro" id="IPR017932">
    <property type="entry name" value="GATase_2_dom"/>
</dbReference>
<dbReference type="Gene3D" id="3.60.20.10">
    <property type="entry name" value="Glutamine Phosphoribosylpyrophosphate, subunit 1, domain 1"/>
    <property type="match status" value="1"/>
</dbReference>
<dbReference type="GO" id="GO:0005829">
    <property type="term" value="C:cytosol"/>
    <property type="evidence" value="ECO:0007669"/>
    <property type="project" value="TreeGrafter"/>
</dbReference>
<organism evidence="9 10">
    <name type="scientific">Thalassospira marina</name>
    <dbReference type="NCBI Taxonomy" id="2048283"/>
    <lineage>
        <taxon>Bacteria</taxon>
        <taxon>Pseudomonadati</taxon>
        <taxon>Pseudomonadota</taxon>
        <taxon>Alphaproteobacteria</taxon>
        <taxon>Rhodospirillales</taxon>
        <taxon>Thalassospiraceae</taxon>
        <taxon>Thalassospira</taxon>
    </lineage>
</organism>
<dbReference type="Pfam" id="PF00733">
    <property type="entry name" value="Asn_synthase"/>
    <property type="match status" value="1"/>
</dbReference>
<dbReference type="AlphaFoldDB" id="A0A2N3KWM8"/>
<evidence type="ECO:0000256" key="6">
    <source>
        <dbReference type="ARBA" id="ARBA00048741"/>
    </source>
</evidence>
<dbReference type="PANTHER" id="PTHR43284:SF1">
    <property type="entry name" value="ASPARAGINE SYNTHETASE"/>
    <property type="match status" value="1"/>
</dbReference>
<dbReference type="EMBL" id="NWTK01000003">
    <property type="protein sequence ID" value="PKR54883.1"/>
    <property type="molecule type" value="Genomic_DNA"/>
</dbReference>
<dbReference type="InterPro" id="IPR029055">
    <property type="entry name" value="Ntn_hydrolases_N"/>
</dbReference>
<dbReference type="PIRSF" id="PIRSF001589">
    <property type="entry name" value="Asn_synthetase_glu-h"/>
    <property type="match status" value="1"/>
</dbReference>
<evidence type="ECO:0000256" key="2">
    <source>
        <dbReference type="ARBA" id="ARBA00005752"/>
    </source>
</evidence>
<reference evidence="9 10" key="1">
    <citation type="submission" date="2017-09" db="EMBL/GenBank/DDBJ databases">
        <title>Biodiversity and function of Thalassospira species in the particle-attached aromatic-hydrocarbon-degrading consortia from the surface seawater of the South China Sea.</title>
        <authorList>
            <person name="Dong C."/>
            <person name="Liu R."/>
            <person name="Shao Z."/>
        </authorList>
    </citation>
    <scope>NUCLEOTIDE SEQUENCE [LARGE SCALE GENOMIC DNA]</scope>
    <source>
        <strain evidence="9 10">CSC1P2</strain>
    </source>
</reference>
<proteinExistence type="inferred from homology"/>
<comment type="pathway">
    <text evidence="1">Amino-acid biosynthesis; L-asparagine biosynthesis; L-asparagine from L-aspartate (L-Gln route): step 1/1.</text>
</comment>
<dbReference type="RefSeq" id="WP_101264725.1">
    <property type="nucleotide sequence ID" value="NZ_NWTK01000003.1"/>
</dbReference>
<evidence type="ECO:0000256" key="4">
    <source>
        <dbReference type="ARBA" id="ARBA00022741"/>
    </source>
</evidence>
<dbReference type="InterPro" id="IPR006426">
    <property type="entry name" value="Asn_synth_AEB"/>
</dbReference>
<comment type="similarity">
    <text evidence="2">Belongs to the asparagine synthetase family.</text>
</comment>
<comment type="caution">
    <text evidence="9">The sequence shown here is derived from an EMBL/GenBank/DDBJ whole genome shotgun (WGS) entry which is preliminary data.</text>
</comment>
<dbReference type="PROSITE" id="PS51278">
    <property type="entry name" value="GATASE_TYPE_2"/>
    <property type="match status" value="1"/>
</dbReference>
<keyword evidence="4" id="KW-0547">Nucleotide-binding</keyword>
<dbReference type="GO" id="GO:0004066">
    <property type="term" value="F:asparagine synthase (glutamine-hydrolyzing) activity"/>
    <property type="evidence" value="ECO:0007669"/>
    <property type="project" value="UniProtKB-EC"/>
</dbReference>
<accession>A0A2N3KWM8</accession>